<dbReference type="EMBL" id="JAMPLM010000036">
    <property type="protein sequence ID" value="MEP1061532.1"/>
    <property type="molecule type" value="Genomic_DNA"/>
</dbReference>
<keyword evidence="2" id="KW-1185">Reference proteome</keyword>
<reference evidence="1 2" key="1">
    <citation type="submission" date="2022-04" db="EMBL/GenBank/DDBJ databases">
        <title>Positive selection, recombination, and allopatry shape intraspecific diversity of widespread and dominant cyanobacteria.</title>
        <authorList>
            <person name="Wei J."/>
            <person name="Shu W."/>
            <person name="Hu C."/>
        </authorList>
    </citation>
    <scope>NUCLEOTIDE SEQUENCE [LARGE SCALE GENOMIC DNA]</scope>
    <source>
        <strain evidence="1 2">AS-A4</strain>
    </source>
</reference>
<comment type="caution">
    <text evidence="1">The sequence shown here is derived from an EMBL/GenBank/DDBJ whole genome shotgun (WGS) entry which is preliminary data.</text>
</comment>
<evidence type="ECO:0000313" key="1">
    <source>
        <dbReference type="EMBL" id="MEP1061532.1"/>
    </source>
</evidence>
<name>A0ABV0KQW9_9CYAN</name>
<dbReference type="RefSeq" id="WP_190446810.1">
    <property type="nucleotide sequence ID" value="NZ_JAMPLM010000036.1"/>
</dbReference>
<proteinExistence type="predicted"/>
<gene>
    <name evidence="1" type="ORF">NDI38_24335</name>
</gene>
<evidence type="ECO:0000313" key="2">
    <source>
        <dbReference type="Proteomes" id="UP001476950"/>
    </source>
</evidence>
<organism evidence="1 2">
    <name type="scientific">Stenomitos frigidus AS-A4</name>
    <dbReference type="NCBI Taxonomy" id="2933935"/>
    <lineage>
        <taxon>Bacteria</taxon>
        <taxon>Bacillati</taxon>
        <taxon>Cyanobacteriota</taxon>
        <taxon>Cyanophyceae</taxon>
        <taxon>Leptolyngbyales</taxon>
        <taxon>Leptolyngbyaceae</taxon>
        <taxon>Stenomitos</taxon>
    </lineage>
</organism>
<protein>
    <submittedName>
        <fullName evidence="1">Uncharacterized protein</fullName>
    </submittedName>
</protein>
<dbReference type="Proteomes" id="UP001476950">
    <property type="component" value="Unassembled WGS sequence"/>
</dbReference>
<accession>A0ABV0KQW9</accession>
<sequence>MLVLNEAQALVVESLLTKMLINEPYSVNELEEAIAWFQREGDRFSCPFEQVWSKNLAQEIVRALRNQSSSPDATPTA</sequence>